<comment type="similarity">
    <text evidence="1">Belongs to the sigma-70 factor family. ECF subfamily.</text>
</comment>
<dbReference type="InterPro" id="IPR007627">
    <property type="entry name" value="RNA_pol_sigma70_r2"/>
</dbReference>
<dbReference type="Pfam" id="PF04542">
    <property type="entry name" value="Sigma70_r2"/>
    <property type="match status" value="1"/>
</dbReference>
<dbReference type="InterPro" id="IPR039425">
    <property type="entry name" value="RNA_pol_sigma-70-like"/>
</dbReference>
<evidence type="ECO:0008006" key="9">
    <source>
        <dbReference type="Google" id="ProtNLM"/>
    </source>
</evidence>
<evidence type="ECO:0000313" key="7">
    <source>
        <dbReference type="EMBL" id="OGZ64716.1"/>
    </source>
</evidence>
<keyword evidence="3" id="KW-0731">Sigma factor</keyword>
<dbReference type="STRING" id="1802202.A2730_02005"/>
<proteinExistence type="inferred from homology"/>
<name>A0A1G2HQA3_9BACT</name>
<evidence type="ECO:0000256" key="1">
    <source>
        <dbReference type="ARBA" id="ARBA00010641"/>
    </source>
</evidence>
<dbReference type="EMBL" id="MHOO01000003">
    <property type="protein sequence ID" value="OGZ64716.1"/>
    <property type="molecule type" value="Genomic_DNA"/>
</dbReference>
<gene>
    <name evidence="7" type="ORF">A2730_02005</name>
</gene>
<keyword evidence="4" id="KW-0804">Transcription</keyword>
<sequence length="185" mass="22041">MGERYFDAMNTSNQEQQFIEAYDKYSEAIFRHCYYRIFDREAAKDFMQETFCRTWKYISRGNKIDNIRAFLYRTANNIIIDESRKRKNVSLNEIMEKGFYPNIDTRKSTENSFTAQEILAVVNSIDKKYRDVIVLKYVNDLSPREIAKAIHEKENNVYIRIHRGLQKIKGIFLENEAKSHAIKLN</sequence>
<evidence type="ECO:0000259" key="5">
    <source>
        <dbReference type="Pfam" id="PF04542"/>
    </source>
</evidence>
<evidence type="ECO:0000256" key="4">
    <source>
        <dbReference type="ARBA" id="ARBA00023163"/>
    </source>
</evidence>
<dbReference type="GO" id="GO:0006352">
    <property type="term" value="P:DNA-templated transcription initiation"/>
    <property type="evidence" value="ECO:0007669"/>
    <property type="project" value="InterPro"/>
</dbReference>
<feature type="domain" description="RNA polymerase sigma-70 region 2" evidence="5">
    <location>
        <begin position="22"/>
        <end position="87"/>
    </location>
</feature>
<dbReference type="PANTHER" id="PTHR43133">
    <property type="entry name" value="RNA POLYMERASE ECF-TYPE SIGMA FACTO"/>
    <property type="match status" value="1"/>
</dbReference>
<dbReference type="GO" id="GO:0003677">
    <property type="term" value="F:DNA binding"/>
    <property type="evidence" value="ECO:0007669"/>
    <property type="project" value="InterPro"/>
</dbReference>
<comment type="caution">
    <text evidence="7">The sequence shown here is derived from an EMBL/GenBank/DDBJ whole genome shotgun (WGS) entry which is preliminary data.</text>
</comment>
<accession>A0A1G2HQA3</accession>
<keyword evidence="2" id="KW-0805">Transcription regulation</keyword>
<dbReference type="InterPro" id="IPR014284">
    <property type="entry name" value="RNA_pol_sigma-70_dom"/>
</dbReference>
<dbReference type="Gene3D" id="1.10.10.10">
    <property type="entry name" value="Winged helix-like DNA-binding domain superfamily/Winged helix DNA-binding domain"/>
    <property type="match status" value="1"/>
</dbReference>
<dbReference type="NCBIfam" id="TIGR02937">
    <property type="entry name" value="sigma70-ECF"/>
    <property type="match status" value="1"/>
</dbReference>
<dbReference type="InterPro" id="IPR036388">
    <property type="entry name" value="WH-like_DNA-bd_sf"/>
</dbReference>
<organism evidence="7 8">
    <name type="scientific">Candidatus Staskawiczbacteria bacterium RIFCSPHIGHO2_01_FULL_39_25</name>
    <dbReference type="NCBI Taxonomy" id="1802202"/>
    <lineage>
        <taxon>Bacteria</taxon>
        <taxon>Candidatus Staskawicziibacteriota</taxon>
    </lineage>
</organism>
<dbReference type="Gene3D" id="1.10.1740.10">
    <property type="match status" value="1"/>
</dbReference>
<feature type="domain" description="RNA polymerase sigma factor 70 region 4 type 2" evidence="6">
    <location>
        <begin position="116"/>
        <end position="168"/>
    </location>
</feature>
<dbReference type="Pfam" id="PF08281">
    <property type="entry name" value="Sigma70_r4_2"/>
    <property type="match status" value="1"/>
</dbReference>
<dbReference type="InterPro" id="IPR013325">
    <property type="entry name" value="RNA_pol_sigma_r2"/>
</dbReference>
<protein>
    <recommendedName>
        <fullName evidence="9">RNA polymerase sigma factor</fullName>
    </recommendedName>
</protein>
<evidence type="ECO:0000313" key="8">
    <source>
        <dbReference type="Proteomes" id="UP000176855"/>
    </source>
</evidence>
<reference evidence="7 8" key="1">
    <citation type="journal article" date="2016" name="Nat. Commun.">
        <title>Thousands of microbial genomes shed light on interconnected biogeochemical processes in an aquifer system.</title>
        <authorList>
            <person name="Anantharaman K."/>
            <person name="Brown C.T."/>
            <person name="Hug L.A."/>
            <person name="Sharon I."/>
            <person name="Castelle C.J."/>
            <person name="Probst A.J."/>
            <person name="Thomas B.C."/>
            <person name="Singh A."/>
            <person name="Wilkins M.J."/>
            <person name="Karaoz U."/>
            <person name="Brodie E.L."/>
            <person name="Williams K.H."/>
            <person name="Hubbard S.S."/>
            <person name="Banfield J.F."/>
        </authorList>
    </citation>
    <scope>NUCLEOTIDE SEQUENCE [LARGE SCALE GENOMIC DNA]</scope>
</reference>
<dbReference type="SUPFAM" id="SSF88659">
    <property type="entry name" value="Sigma3 and sigma4 domains of RNA polymerase sigma factors"/>
    <property type="match status" value="1"/>
</dbReference>
<dbReference type="AlphaFoldDB" id="A0A1G2HQA3"/>
<dbReference type="CDD" id="cd06171">
    <property type="entry name" value="Sigma70_r4"/>
    <property type="match status" value="1"/>
</dbReference>
<evidence type="ECO:0000259" key="6">
    <source>
        <dbReference type="Pfam" id="PF08281"/>
    </source>
</evidence>
<evidence type="ECO:0000256" key="3">
    <source>
        <dbReference type="ARBA" id="ARBA00023082"/>
    </source>
</evidence>
<dbReference type="PANTHER" id="PTHR43133:SF60">
    <property type="entry name" value="RNA POLYMERASE SIGMA FACTOR SIGV"/>
    <property type="match status" value="1"/>
</dbReference>
<dbReference type="SUPFAM" id="SSF88946">
    <property type="entry name" value="Sigma2 domain of RNA polymerase sigma factors"/>
    <property type="match status" value="1"/>
</dbReference>
<dbReference type="GO" id="GO:0016987">
    <property type="term" value="F:sigma factor activity"/>
    <property type="evidence" value="ECO:0007669"/>
    <property type="project" value="UniProtKB-KW"/>
</dbReference>
<dbReference type="Proteomes" id="UP000176855">
    <property type="component" value="Unassembled WGS sequence"/>
</dbReference>
<dbReference type="InterPro" id="IPR013249">
    <property type="entry name" value="RNA_pol_sigma70_r4_t2"/>
</dbReference>
<dbReference type="InterPro" id="IPR013324">
    <property type="entry name" value="RNA_pol_sigma_r3/r4-like"/>
</dbReference>
<evidence type="ECO:0000256" key="2">
    <source>
        <dbReference type="ARBA" id="ARBA00023015"/>
    </source>
</evidence>